<feature type="compositionally biased region" description="Low complexity" evidence="1">
    <location>
        <begin position="464"/>
        <end position="476"/>
    </location>
</feature>
<sequence length="635" mass="68615">MAQTPSQQIQVIPQPLSSSQLQQLYMPQQHILLPGNVTLQQGGTLTSSPGVSLQLQAKPSGDSKTFGVQNIQPYQNALILQPKPTFSAVQNQVLSSHMKQLSPRTSVASTASGTLYSHPQLLGSYALSPLPPGYTWASPPGSFPCSQSPIIISREQPNIYVQSQSQAIQLPVVSGQFMAPTSLSCSHISQGVQSIATQTIAPSSLNSGTISYPPQEQNVVNSAISEKLTQPSVAISPLANDQPSAKDSKTVASMQTETAPAENLRAVHEVESIKEEPQFSSLPIVQAAETVPPAVPVLIGNPCATEMPVDVCPSPTSAVSSTSSALDVQQSVLSSEELSSDFVPRCSDGNECHEKMELQSVPEKPKKPVADIKPVPEKADSSADVPENIDNNKHSVKLTNEQKMARFNPVIKLKRLKPQDSILTPYSRVMKDKQPQKAIVKPQMLSHVIDSYVIQEVTLKSVVDSSSTDISESSNSGDKSEVSMPGVSSPCMESSNQMIKDTVPERKEHLPVIKVSRGRGRPRGSGRTPKKNKEIMVPIRRSLRQRSTVSIIDIDKDDFDVSEEEDNRSRFAECSSICQTDDEHFPPHDTTDSDLSFDISTLAAVSSEIGKTVVDVHKKPPDVWSVSILSLSIPS</sequence>
<organism evidence="2 3">
    <name type="scientific">Araneus ventricosus</name>
    <name type="common">Orbweaver spider</name>
    <name type="synonym">Epeira ventricosa</name>
    <dbReference type="NCBI Taxonomy" id="182803"/>
    <lineage>
        <taxon>Eukaryota</taxon>
        <taxon>Metazoa</taxon>
        <taxon>Ecdysozoa</taxon>
        <taxon>Arthropoda</taxon>
        <taxon>Chelicerata</taxon>
        <taxon>Arachnida</taxon>
        <taxon>Araneae</taxon>
        <taxon>Araneomorphae</taxon>
        <taxon>Entelegynae</taxon>
        <taxon>Araneoidea</taxon>
        <taxon>Araneidae</taxon>
        <taxon>Araneus</taxon>
    </lineage>
</organism>
<feature type="region of interest" description="Disordered" evidence="1">
    <location>
        <begin position="357"/>
        <end position="391"/>
    </location>
</feature>
<proteinExistence type="predicted"/>
<comment type="caution">
    <text evidence="2">The sequence shown here is derived from an EMBL/GenBank/DDBJ whole genome shotgun (WGS) entry which is preliminary data.</text>
</comment>
<evidence type="ECO:0000313" key="3">
    <source>
        <dbReference type="Proteomes" id="UP000499080"/>
    </source>
</evidence>
<feature type="region of interest" description="Disordered" evidence="1">
    <location>
        <begin position="464"/>
        <end position="494"/>
    </location>
</feature>
<protein>
    <submittedName>
        <fullName evidence="2">Uncharacterized protein</fullName>
    </submittedName>
</protein>
<dbReference type="EMBL" id="BGPR01001517">
    <property type="protein sequence ID" value="GBM55832.1"/>
    <property type="molecule type" value="Genomic_DNA"/>
</dbReference>
<dbReference type="OrthoDB" id="6435702at2759"/>
<feature type="compositionally biased region" description="Basic and acidic residues" evidence="1">
    <location>
        <begin position="357"/>
        <end position="381"/>
    </location>
</feature>
<evidence type="ECO:0000313" key="2">
    <source>
        <dbReference type="EMBL" id="GBM55832.1"/>
    </source>
</evidence>
<gene>
    <name evidence="2" type="ORF">AVEN_105549_1</name>
</gene>
<accession>A0A4Y2GPG5</accession>
<dbReference type="AlphaFoldDB" id="A0A4Y2GPG5"/>
<evidence type="ECO:0000256" key="1">
    <source>
        <dbReference type="SAM" id="MobiDB-lite"/>
    </source>
</evidence>
<dbReference type="Proteomes" id="UP000499080">
    <property type="component" value="Unassembled WGS sequence"/>
</dbReference>
<feature type="region of interest" description="Disordered" evidence="1">
    <location>
        <begin position="237"/>
        <end position="259"/>
    </location>
</feature>
<name>A0A4Y2GPG5_ARAVE</name>
<keyword evidence="3" id="KW-1185">Reference proteome</keyword>
<reference evidence="2 3" key="1">
    <citation type="journal article" date="2019" name="Sci. Rep.">
        <title>Orb-weaving spider Araneus ventricosus genome elucidates the spidroin gene catalogue.</title>
        <authorList>
            <person name="Kono N."/>
            <person name="Nakamura H."/>
            <person name="Ohtoshi R."/>
            <person name="Moran D.A.P."/>
            <person name="Shinohara A."/>
            <person name="Yoshida Y."/>
            <person name="Fujiwara M."/>
            <person name="Mori M."/>
            <person name="Tomita M."/>
            <person name="Arakawa K."/>
        </authorList>
    </citation>
    <scope>NUCLEOTIDE SEQUENCE [LARGE SCALE GENOMIC DNA]</scope>
</reference>